<dbReference type="InterPro" id="IPR050390">
    <property type="entry name" value="C5-Methyltransferase"/>
</dbReference>
<keyword evidence="2 7" id="KW-0489">Methyltransferase</keyword>
<evidence type="ECO:0000256" key="6">
    <source>
        <dbReference type="ARBA" id="ARBA00047422"/>
    </source>
</evidence>
<evidence type="ECO:0000256" key="2">
    <source>
        <dbReference type="ARBA" id="ARBA00022603"/>
    </source>
</evidence>
<dbReference type="RefSeq" id="WP_108916435.1">
    <property type="nucleotide sequence ID" value="NZ_BGJY01000018.1"/>
</dbReference>
<evidence type="ECO:0000256" key="1">
    <source>
        <dbReference type="ARBA" id="ARBA00011975"/>
    </source>
</evidence>
<sequence>MTRPLALDLFSGAAGGWSLGLHRAGFTTGAACEFDPWRRAVFVQNFPDARMYDDVRELTADRIISDLGRAPDIIIGSPPCQDASAANTKGKGVDGERTGLFFEAIRLVRDLRPRWVALENVPRLRTRGADRVLGALEEIGYSAWPFVVGADDIRANHERKRVWIIAFDPAQIGRGCWWTRRYGPDGDGAAYPASGDARQSRRAGLALRQGFSGDDDPQCQAAERAACRRGYDADANSEGQSDGAVDAEMGGSSGLGEDAGEPWAHWNGGLAYHIRMDAGLSARVAEQRGLAGAIVAAFGDSVVPQIPEAIGRAIWRVEESLAALFGERR</sequence>
<dbReference type="AlphaFoldDB" id="A0A2U1SSV5"/>
<dbReference type="GO" id="GO:0003886">
    <property type="term" value="F:DNA (cytosine-5-)-methyltransferase activity"/>
    <property type="evidence" value="ECO:0007669"/>
    <property type="project" value="UniProtKB-EC"/>
</dbReference>
<feature type="region of interest" description="Disordered" evidence="8">
    <location>
        <begin position="232"/>
        <end position="255"/>
    </location>
</feature>
<dbReference type="EC" id="2.1.1.37" evidence="1"/>
<dbReference type="Gene3D" id="3.40.50.150">
    <property type="entry name" value="Vaccinia Virus protein VP39"/>
    <property type="match status" value="1"/>
</dbReference>
<dbReference type="InterPro" id="IPR001525">
    <property type="entry name" value="C5_MeTfrase"/>
</dbReference>
<evidence type="ECO:0000313" key="9">
    <source>
        <dbReference type="EMBL" id="PWB94682.1"/>
    </source>
</evidence>
<dbReference type="EMBL" id="PUIV01000006">
    <property type="protein sequence ID" value="PWB94682.1"/>
    <property type="molecule type" value="Genomic_DNA"/>
</dbReference>
<dbReference type="InterPro" id="IPR029063">
    <property type="entry name" value="SAM-dependent_MTases_sf"/>
</dbReference>
<dbReference type="GO" id="GO:0032259">
    <property type="term" value="P:methylation"/>
    <property type="evidence" value="ECO:0007669"/>
    <property type="project" value="UniProtKB-KW"/>
</dbReference>
<evidence type="ECO:0000313" key="10">
    <source>
        <dbReference type="Proteomes" id="UP000245137"/>
    </source>
</evidence>
<evidence type="ECO:0000256" key="7">
    <source>
        <dbReference type="PROSITE-ProRule" id="PRU01016"/>
    </source>
</evidence>
<dbReference type="PANTHER" id="PTHR10629">
    <property type="entry name" value="CYTOSINE-SPECIFIC METHYLTRANSFERASE"/>
    <property type="match status" value="1"/>
</dbReference>
<dbReference type="GO" id="GO:0003677">
    <property type="term" value="F:DNA binding"/>
    <property type="evidence" value="ECO:0007669"/>
    <property type="project" value="TreeGrafter"/>
</dbReference>
<feature type="active site" evidence="7">
    <location>
        <position position="80"/>
    </location>
</feature>
<comment type="caution">
    <text evidence="9">The sequence shown here is derived from an EMBL/GenBank/DDBJ whole genome shotgun (WGS) entry which is preliminary data.</text>
</comment>
<name>A0A2U1SSV5_METSR</name>
<dbReference type="Pfam" id="PF00145">
    <property type="entry name" value="DNA_methylase"/>
    <property type="match status" value="1"/>
</dbReference>
<accession>A0A2U1SSV5</accession>
<evidence type="ECO:0000256" key="8">
    <source>
        <dbReference type="SAM" id="MobiDB-lite"/>
    </source>
</evidence>
<keyword evidence="10" id="KW-1185">Reference proteome</keyword>
<dbReference type="PANTHER" id="PTHR10629:SF52">
    <property type="entry name" value="DNA (CYTOSINE-5)-METHYLTRANSFERASE 1"/>
    <property type="match status" value="1"/>
</dbReference>
<dbReference type="SUPFAM" id="SSF53335">
    <property type="entry name" value="S-adenosyl-L-methionine-dependent methyltransferases"/>
    <property type="match status" value="1"/>
</dbReference>
<keyword evidence="4 7" id="KW-0949">S-adenosyl-L-methionine</keyword>
<gene>
    <name evidence="9" type="ORF">C5689_06355</name>
</gene>
<evidence type="ECO:0000256" key="4">
    <source>
        <dbReference type="ARBA" id="ARBA00022691"/>
    </source>
</evidence>
<dbReference type="GO" id="GO:0044027">
    <property type="term" value="P:negative regulation of gene expression via chromosomal CpG island methylation"/>
    <property type="evidence" value="ECO:0007669"/>
    <property type="project" value="TreeGrafter"/>
</dbReference>
<comment type="similarity">
    <text evidence="7">Belongs to the class I-like SAM-binding methyltransferase superfamily. C5-methyltransferase family.</text>
</comment>
<evidence type="ECO:0000256" key="3">
    <source>
        <dbReference type="ARBA" id="ARBA00022679"/>
    </source>
</evidence>
<evidence type="ECO:0000256" key="5">
    <source>
        <dbReference type="ARBA" id="ARBA00022747"/>
    </source>
</evidence>
<reference evidence="9 10" key="1">
    <citation type="journal article" date="2018" name="Appl. Microbiol. Biotechnol.">
        <title>Co-cultivation of the strictly anaerobic methanogen Methanosarcina barkeri with aerobic methanotrophs in an oxygen-limited membrane bioreactor.</title>
        <authorList>
            <person name="In 't Zandt M.H."/>
            <person name="van den Bosch T.J.M."/>
            <person name="Rijkers R."/>
            <person name="van Kessel M.A.H.J."/>
            <person name="Jetten M.S.M."/>
            <person name="Welte C.U."/>
        </authorList>
    </citation>
    <scope>NUCLEOTIDE SEQUENCE [LARGE SCALE GENOMIC DNA]</scope>
    <source>
        <strain evidence="9 10">DSM 17706</strain>
    </source>
</reference>
<dbReference type="OrthoDB" id="9813719at2"/>
<protein>
    <recommendedName>
        <fullName evidence="1">DNA (cytosine-5-)-methyltransferase</fullName>
        <ecNumber evidence="1">2.1.1.37</ecNumber>
    </recommendedName>
</protein>
<dbReference type="GO" id="GO:0009307">
    <property type="term" value="P:DNA restriction-modification system"/>
    <property type="evidence" value="ECO:0007669"/>
    <property type="project" value="UniProtKB-KW"/>
</dbReference>
<dbReference type="Proteomes" id="UP000245137">
    <property type="component" value="Unassembled WGS sequence"/>
</dbReference>
<comment type="catalytic activity">
    <reaction evidence="6">
        <text>a 2'-deoxycytidine in DNA + S-adenosyl-L-methionine = a 5-methyl-2'-deoxycytidine in DNA + S-adenosyl-L-homocysteine + H(+)</text>
        <dbReference type="Rhea" id="RHEA:13681"/>
        <dbReference type="Rhea" id="RHEA-COMP:11369"/>
        <dbReference type="Rhea" id="RHEA-COMP:11370"/>
        <dbReference type="ChEBI" id="CHEBI:15378"/>
        <dbReference type="ChEBI" id="CHEBI:57856"/>
        <dbReference type="ChEBI" id="CHEBI:59789"/>
        <dbReference type="ChEBI" id="CHEBI:85452"/>
        <dbReference type="ChEBI" id="CHEBI:85454"/>
        <dbReference type="EC" id="2.1.1.37"/>
    </reaction>
</comment>
<keyword evidence="5" id="KW-0680">Restriction system</keyword>
<organism evidence="9 10">
    <name type="scientific">Methylosinus sporium</name>
    <dbReference type="NCBI Taxonomy" id="428"/>
    <lineage>
        <taxon>Bacteria</taxon>
        <taxon>Pseudomonadati</taxon>
        <taxon>Pseudomonadota</taxon>
        <taxon>Alphaproteobacteria</taxon>
        <taxon>Hyphomicrobiales</taxon>
        <taxon>Methylocystaceae</taxon>
        <taxon>Methylosinus</taxon>
    </lineage>
</organism>
<dbReference type="PROSITE" id="PS51679">
    <property type="entry name" value="SAM_MT_C5"/>
    <property type="match status" value="1"/>
</dbReference>
<keyword evidence="3 7" id="KW-0808">Transferase</keyword>
<proteinExistence type="inferred from homology"/>